<sequence length="152" mass="17449">MRDLIKIVNDIRSKVLSHWQFKVLLDEMDLQYGDVLYHQEKTSLSREAGMMTEKVPGHDAVLSDLIQEFNSRFEDFRPNAADFDLFAQPFTISVDTVSDDIQMELIELQCDSELEHKFPSLDRLLQMCPSKHVPKDVQTGTSDAVCLAYLPL</sequence>
<accession>A0A7J6AG31</accession>
<gene>
    <name evidence="1" type="ORF">AMELA_G00170970</name>
</gene>
<evidence type="ECO:0000313" key="1">
    <source>
        <dbReference type="EMBL" id="KAF4080408.1"/>
    </source>
</evidence>
<dbReference type="Proteomes" id="UP000593565">
    <property type="component" value="Unassembled WGS sequence"/>
</dbReference>
<keyword evidence="2" id="KW-1185">Reference proteome</keyword>
<name>A0A7J6AG31_AMEME</name>
<dbReference type="AlphaFoldDB" id="A0A7J6AG31"/>
<protein>
    <submittedName>
        <fullName evidence="1">Uncharacterized protein</fullName>
    </submittedName>
</protein>
<reference evidence="1 2" key="1">
    <citation type="submission" date="2020-02" db="EMBL/GenBank/DDBJ databases">
        <title>A chromosome-scale genome assembly of the black bullhead catfish (Ameiurus melas).</title>
        <authorList>
            <person name="Wen M."/>
            <person name="Zham M."/>
            <person name="Cabau C."/>
            <person name="Klopp C."/>
            <person name="Donnadieu C."/>
            <person name="Roques C."/>
            <person name="Bouchez O."/>
            <person name="Lampietro C."/>
            <person name="Jouanno E."/>
            <person name="Herpin A."/>
            <person name="Louis A."/>
            <person name="Berthelot C."/>
            <person name="Parey E."/>
            <person name="Roest-Crollius H."/>
            <person name="Braasch I."/>
            <person name="Postlethwait J."/>
            <person name="Robinson-Rechavi M."/>
            <person name="Echchiki A."/>
            <person name="Begum T."/>
            <person name="Montfort J."/>
            <person name="Schartl M."/>
            <person name="Bobe J."/>
            <person name="Guiguen Y."/>
        </authorList>
    </citation>
    <scope>NUCLEOTIDE SEQUENCE [LARGE SCALE GENOMIC DNA]</scope>
    <source>
        <strain evidence="1">M_S1</strain>
        <tissue evidence="1">Blood</tissue>
    </source>
</reference>
<comment type="caution">
    <text evidence="1">The sequence shown here is derived from an EMBL/GenBank/DDBJ whole genome shotgun (WGS) entry which is preliminary data.</text>
</comment>
<dbReference type="EMBL" id="JAAGNN010000014">
    <property type="protein sequence ID" value="KAF4080408.1"/>
    <property type="molecule type" value="Genomic_DNA"/>
</dbReference>
<evidence type="ECO:0000313" key="2">
    <source>
        <dbReference type="Proteomes" id="UP000593565"/>
    </source>
</evidence>
<dbReference type="PANTHER" id="PTHR45913:SF5">
    <property type="entry name" value="GENERAL TRANSCRIPTION FACTOR II-I REPEAT DOMAIN-CONTAINING PROTEIN 2A-LIKE PROTEIN"/>
    <property type="match status" value="1"/>
</dbReference>
<organism evidence="1 2">
    <name type="scientific">Ameiurus melas</name>
    <name type="common">Black bullhead</name>
    <name type="synonym">Silurus melas</name>
    <dbReference type="NCBI Taxonomy" id="219545"/>
    <lineage>
        <taxon>Eukaryota</taxon>
        <taxon>Metazoa</taxon>
        <taxon>Chordata</taxon>
        <taxon>Craniata</taxon>
        <taxon>Vertebrata</taxon>
        <taxon>Euteleostomi</taxon>
        <taxon>Actinopterygii</taxon>
        <taxon>Neopterygii</taxon>
        <taxon>Teleostei</taxon>
        <taxon>Ostariophysi</taxon>
        <taxon>Siluriformes</taxon>
        <taxon>Ictaluridae</taxon>
        <taxon>Ameiurus</taxon>
    </lineage>
</organism>
<dbReference type="PANTHER" id="PTHR45913">
    <property type="entry name" value="EPM2A-INTERACTING PROTEIN 1"/>
    <property type="match status" value="1"/>
</dbReference>
<proteinExistence type="predicted"/>